<dbReference type="OrthoDB" id="8062037at2759"/>
<dbReference type="GO" id="GO:0006511">
    <property type="term" value="P:ubiquitin-dependent protein catabolic process"/>
    <property type="evidence" value="ECO:0000318"/>
    <property type="project" value="GO_Central"/>
</dbReference>
<evidence type="ECO:0000256" key="2">
    <source>
        <dbReference type="ARBA" id="ARBA00012483"/>
    </source>
</evidence>
<evidence type="ECO:0000259" key="10">
    <source>
        <dbReference type="PROSITE" id="PS50089"/>
    </source>
</evidence>
<dbReference type="InterPro" id="IPR001841">
    <property type="entry name" value="Znf_RING"/>
</dbReference>
<reference evidence="11" key="1">
    <citation type="submission" date="2013-07" db="EMBL/GenBank/DDBJ databases">
        <title>The genome of Eucalyptus grandis.</title>
        <authorList>
            <person name="Schmutz J."/>
            <person name="Hayes R."/>
            <person name="Myburg A."/>
            <person name="Tuskan G."/>
            <person name="Grattapaglia D."/>
            <person name="Rokhsar D.S."/>
        </authorList>
    </citation>
    <scope>NUCLEOTIDE SEQUENCE</scope>
    <source>
        <tissue evidence="11">Leaf extractions</tissue>
    </source>
</reference>
<proteinExistence type="predicted"/>
<evidence type="ECO:0000256" key="9">
    <source>
        <dbReference type="SAM" id="MobiDB-lite"/>
    </source>
</evidence>
<comment type="catalytic activity">
    <reaction evidence="1">
        <text>S-ubiquitinyl-[E2 ubiquitin-conjugating enzyme]-L-cysteine + [acceptor protein]-L-lysine = [E2 ubiquitin-conjugating enzyme]-L-cysteine + N(6)-ubiquitinyl-[acceptor protein]-L-lysine.</text>
        <dbReference type="EC" id="2.3.2.27"/>
    </reaction>
</comment>
<evidence type="ECO:0000313" key="11">
    <source>
        <dbReference type="EMBL" id="KCW83784.1"/>
    </source>
</evidence>
<feature type="region of interest" description="Disordered" evidence="9">
    <location>
        <begin position="1"/>
        <end position="43"/>
    </location>
</feature>
<dbReference type="SMART" id="SM00184">
    <property type="entry name" value="RING"/>
    <property type="match status" value="1"/>
</dbReference>
<accession>A0A059CZY1</accession>
<name>A0A059CZY1_EUCGR</name>
<sequence length="444" mass="48130">MSAAEPPSPSGRRHRRRRSGLRRSLSLEPGPSPRHRRRRARRSLDLYDSDDDLTLPVRDPAAAADDRIEDLLDVDFASDPDSGDRLRKIGGEGGCGVDLFVEDLQLAGGADSASEEVNGLDFGVIDANDDVCMDIVDVDLRIGLGLGVGGNEDVGFADEDCCEDEFFMETGASGFNSCEAGLTACEMEQCWSGVRDVEFDSDLELADALGVCGVSEDELSLDHVIDEDDYFCGVPLCWGDPLPVEADGGEVEDLDLEWEEVESCVDDREVLSLFVDALNDDGSISVSSTPIIADEGEEDASVEVVGDFGNLEWEVLLNSDNLVATAGLNHELETYFDDDDDYLYSAEYETMFGQFTENESSLVGGSPASEAVIRNLPKLALTQEDVDGKDGLCPVCKDEFSAGNIATQLPCSHKYHTNCILTWLHVKNTCPVCRHELPADGAES</sequence>
<evidence type="ECO:0000256" key="7">
    <source>
        <dbReference type="ARBA" id="ARBA00022833"/>
    </source>
</evidence>
<keyword evidence="4" id="KW-0479">Metal-binding</keyword>
<protein>
    <recommendedName>
        <fullName evidence="2">RING-type E3 ubiquitin transferase</fullName>
        <ecNumber evidence="2">2.3.2.27</ecNumber>
    </recommendedName>
</protein>
<dbReference type="GO" id="GO:0008270">
    <property type="term" value="F:zinc ion binding"/>
    <property type="evidence" value="ECO:0007669"/>
    <property type="project" value="UniProtKB-KW"/>
</dbReference>
<dbReference type="SUPFAM" id="SSF57850">
    <property type="entry name" value="RING/U-box"/>
    <property type="match status" value="1"/>
</dbReference>
<organism evidence="11">
    <name type="scientific">Eucalyptus grandis</name>
    <name type="common">Flooded gum</name>
    <dbReference type="NCBI Taxonomy" id="71139"/>
    <lineage>
        <taxon>Eukaryota</taxon>
        <taxon>Viridiplantae</taxon>
        <taxon>Streptophyta</taxon>
        <taxon>Embryophyta</taxon>
        <taxon>Tracheophyta</taxon>
        <taxon>Spermatophyta</taxon>
        <taxon>Magnoliopsida</taxon>
        <taxon>eudicotyledons</taxon>
        <taxon>Gunneridae</taxon>
        <taxon>Pentapetalae</taxon>
        <taxon>rosids</taxon>
        <taxon>malvids</taxon>
        <taxon>Myrtales</taxon>
        <taxon>Myrtaceae</taxon>
        <taxon>Myrtoideae</taxon>
        <taxon>Eucalypteae</taxon>
        <taxon>Eucalyptus</taxon>
    </lineage>
</organism>
<dbReference type="InParanoid" id="A0A059CZY1"/>
<dbReference type="InterPro" id="IPR013083">
    <property type="entry name" value="Znf_RING/FYVE/PHD"/>
</dbReference>
<keyword evidence="7" id="KW-0862">Zinc</keyword>
<dbReference type="Gramene" id="KCW83784">
    <property type="protein sequence ID" value="KCW83784"/>
    <property type="gene ID" value="EUGRSUZ_B00656"/>
</dbReference>
<dbReference type="AlphaFoldDB" id="A0A059CZY1"/>
<evidence type="ECO:0000256" key="1">
    <source>
        <dbReference type="ARBA" id="ARBA00000900"/>
    </source>
</evidence>
<gene>
    <name evidence="11" type="ORF">EUGRSUZ_B00656</name>
</gene>
<keyword evidence="3" id="KW-0808">Transferase</keyword>
<dbReference type="PANTHER" id="PTHR15710:SF233">
    <property type="entry name" value="RING-TYPE DOMAIN-CONTAINING PROTEIN"/>
    <property type="match status" value="1"/>
</dbReference>
<evidence type="ECO:0000256" key="4">
    <source>
        <dbReference type="ARBA" id="ARBA00022723"/>
    </source>
</evidence>
<feature type="compositionally biased region" description="Basic residues" evidence="9">
    <location>
        <begin position="11"/>
        <end position="21"/>
    </location>
</feature>
<dbReference type="PROSITE" id="PS50089">
    <property type="entry name" value="ZF_RING_2"/>
    <property type="match status" value="1"/>
</dbReference>
<dbReference type="Gene3D" id="3.30.40.10">
    <property type="entry name" value="Zinc/RING finger domain, C3HC4 (zinc finger)"/>
    <property type="match status" value="1"/>
</dbReference>
<dbReference type="Pfam" id="PF13639">
    <property type="entry name" value="zf-RING_2"/>
    <property type="match status" value="1"/>
</dbReference>
<evidence type="ECO:0000256" key="3">
    <source>
        <dbReference type="ARBA" id="ARBA00022679"/>
    </source>
</evidence>
<dbReference type="KEGG" id="egr:104434379"/>
<dbReference type="GO" id="GO:0016567">
    <property type="term" value="P:protein ubiquitination"/>
    <property type="evidence" value="ECO:0007669"/>
    <property type="project" value="UniProtKB-ARBA"/>
</dbReference>
<evidence type="ECO:0000256" key="5">
    <source>
        <dbReference type="ARBA" id="ARBA00022771"/>
    </source>
</evidence>
<dbReference type="GO" id="GO:0061630">
    <property type="term" value="F:ubiquitin protein ligase activity"/>
    <property type="evidence" value="ECO:0000318"/>
    <property type="project" value="GO_Central"/>
</dbReference>
<dbReference type="FunCoup" id="A0A059CZY1">
    <property type="interactions" value="860"/>
</dbReference>
<dbReference type="EMBL" id="KK198754">
    <property type="protein sequence ID" value="KCW83784.1"/>
    <property type="molecule type" value="Genomic_DNA"/>
</dbReference>
<dbReference type="CDD" id="cd16454">
    <property type="entry name" value="RING-H2_PA-TM-RING"/>
    <property type="match status" value="1"/>
</dbReference>
<evidence type="ECO:0000256" key="6">
    <source>
        <dbReference type="ARBA" id="ARBA00022786"/>
    </source>
</evidence>
<dbReference type="PANTHER" id="PTHR15710">
    <property type="entry name" value="E3 UBIQUITIN-PROTEIN LIGASE PRAJA"/>
    <property type="match status" value="1"/>
</dbReference>
<dbReference type="EC" id="2.3.2.27" evidence="2"/>
<keyword evidence="6" id="KW-0833">Ubl conjugation pathway</keyword>
<keyword evidence="5 8" id="KW-0863">Zinc-finger</keyword>
<feature type="domain" description="RING-type" evidence="10">
    <location>
        <begin position="393"/>
        <end position="434"/>
    </location>
</feature>
<evidence type="ECO:0000256" key="8">
    <source>
        <dbReference type="PROSITE-ProRule" id="PRU00175"/>
    </source>
</evidence>
<dbReference type="eggNOG" id="KOG0800">
    <property type="taxonomic scope" value="Eukaryota"/>
</dbReference>
<dbReference type="FunFam" id="3.30.40.10:FF:000127">
    <property type="entry name" value="E3 ubiquitin-protein ligase RNF181"/>
    <property type="match status" value="1"/>
</dbReference>